<dbReference type="EMBL" id="CP032869">
    <property type="protein sequence ID" value="AYL94225.1"/>
    <property type="molecule type" value="Genomic_DNA"/>
</dbReference>
<dbReference type="KEGG" id="muh:HYN43_002460"/>
<gene>
    <name evidence="1" type="ORF">HYN43_002460</name>
</gene>
<sequence length="63" mass="7227">MLLTSYIPDLSASTGGSNMVEFRYLSVRQYRGRLPFVMGIYHQRVYDRKRGTGEIAVKHYIAG</sequence>
<dbReference type="AlphaFoldDB" id="A0A494VS79"/>
<reference evidence="1 2" key="1">
    <citation type="submission" date="2018-10" db="EMBL/GenBank/DDBJ databases">
        <title>Genome sequencing of Mucilaginibacter sp. HYN0043.</title>
        <authorList>
            <person name="Kim M."/>
            <person name="Yi H."/>
        </authorList>
    </citation>
    <scope>NUCLEOTIDE SEQUENCE [LARGE SCALE GENOMIC DNA]</scope>
    <source>
        <strain evidence="1 2">HYN0043</strain>
    </source>
</reference>
<evidence type="ECO:0000313" key="2">
    <source>
        <dbReference type="Proteomes" id="UP000270046"/>
    </source>
</evidence>
<dbReference type="Proteomes" id="UP000270046">
    <property type="component" value="Chromosome"/>
</dbReference>
<evidence type="ECO:0000313" key="1">
    <source>
        <dbReference type="EMBL" id="AYL94225.1"/>
    </source>
</evidence>
<keyword evidence="2" id="KW-1185">Reference proteome</keyword>
<proteinExistence type="predicted"/>
<organism evidence="1 2">
    <name type="scientific">Mucilaginibacter celer</name>
    <dbReference type="NCBI Taxonomy" id="2305508"/>
    <lineage>
        <taxon>Bacteria</taxon>
        <taxon>Pseudomonadati</taxon>
        <taxon>Bacteroidota</taxon>
        <taxon>Sphingobacteriia</taxon>
        <taxon>Sphingobacteriales</taxon>
        <taxon>Sphingobacteriaceae</taxon>
        <taxon>Mucilaginibacter</taxon>
    </lineage>
</organism>
<protein>
    <submittedName>
        <fullName evidence="1">Uncharacterized protein</fullName>
    </submittedName>
</protein>
<name>A0A494VS79_9SPHI</name>
<accession>A0A494VS79</accession>